<proteinExistence type="predicted"/>
<dbReference type="Gene3D" id="1.20.950.20">
    <property type="entry name" value="Transmembrane di-heme cytochromes, Chain C"/>
    <property type="match status" value="1"/>
</dbReference>
<gene>
    <name evidence="10" type="ORF">MNBD_IGNAVI01-1324</name>
</gene>
<dbReference type="PANTHER" id="PTHR30574:SF1">
    <property type="entry name" value="SULPHUR TRANSPORT DOMAIN-CONTAINING PROTEIN"/>
    <property type="match status" value="1"/>
</dbReference>
<dbReference type="EMBL" id="UOGD01000433">
    <property type="protein sequence ID" value="VAX28930.1"/>
    <property type="molecule type" value="Genomic_DNA"/>
</dbReference>
<feature type="transmembrane region" description="Helical" evidence="8">
    <location>
        <begin position="391"/>
        <end position="410"/>
    </location>
</feature>
<reference evidence="10" key="1">
    <citation type="submission" date="2018-06" db="EMBL/GenBank/DDBJ databases">
        <authorList>
            <person name="Zhirakovskaya E."/>
        </authorList>
    </citation>
    <scope>NUCLEOTIDE SEQUENCE</scope>
</reference>
<evidence type="ECO:0000256" key="6">
    <source>
        <dbReference type="ARBA" id="ARBA00022989"/>
    </source>
</evidence>
<dbReference type="Pfam" id="PF01292">
    <property type="entry name" value="Ni_hydr_CYTB"/>
    <property type="match status" value="1"/>
</dbReference>
<feature type="transmembrane region" description="Helical" evidence="8">
    <location>
        <begin position="93"/>
        <end position="111"/>
    </location>
</feature>
<dbReference type="Pfam" id="PF04143">
    <property type="entry name" value="Sulf_transp"/>
    <property type="match status" value="1"/>
</dbReference>
<evidence type="ECO:0000313" key="10">
    <source>
        <dbReference type="EMBL" id="VAX28930.1"/>
    </source>
</evidence>
<organism evidence="10">
    <name type="scientific">hydrothermal vent metagenome</name>
    <dbReference type="NCBI Taxonomy" id="652676"/>
    <lineage>
        <taxon>unclassified sequences</taxon>
        <taxon>metagenomes</taxon>
        <taxon>ecological metagenomes</taxon>
    </lineage>
</organism>
<evidence type="ECO:0000256" key="7">
    <source>
        <dbReference type="ARBA" id="ARBA00023136"/>
    </source>
</evidence>
<keyword evidence="3" id="KW-1003">Cell membrane</keyword>
<feature type="domain" description="Cytochrome b561 bacterial/Ni-hydrogenase" evidence="9">
    <location>
        <begin position="38"/>
        <end position="256"/>
    </location>
</feature>
<keyword evidence="5 8" id="KW-0812">Transmembrane</keyword>
<dbReference type="PANTHER" id="PTHR30574">
    <property type="entry name" value="INNER MEMBRANE PROTEIN YEDE"/>
    <property type="match status" value="1"/>
</dbReference>
<evidence type="ECO:0000256" key="5">
    <source>
        <dbReference type="ARBA" id="ARBA00022692"/>
    </source>
</evidence>
<keyword evidence="2" id="KW-0813">Transport</keyword>
<protein>
    <recommendedName>
        <fullName evidence="9">Cytochrome b561 bacterial/Ni-hydrogenase domain-containing protein</fullName>
    </recommendedName>
</protein>
<dbReference type="GO" id="GO:0005886">
    <property type="term" value="C:plasma membrane"/>
    <property type="evidence" value="ECO:0007669"/>
    <property type="project" value="UniProtKB-SubCell"/>
</dbReference>
<sequence>MTSIKVCQLEKALHQFEYPPELKANEKDKLRQRKMKKHDVAIMLVHWFNALTWILMLITGAGLIVSEYYKFAPKFYINIVHGIFGSPGDLIEFHIWVGVIWILVFAAYTVFGYRKYLRKHKIEHISFSKLNLFDKFKAIQCILFGNSALCLDKKDILWLKIRILGILGKSDEPLPPQGSFNAGQKLYGLLVSLMTPIIMLTGLIMAFHLGPIWLIQWAIPIHFLSVGLVVSGLLIHVYMGAVFPEEKPAFFSMVTGNVSELFLYKHHFDYWKERIVKQCEWRKKTDLDVTLTDLLPDSLAEKVLAKVEELGDVEEEPEVIDLSPKPYWNPYIAGALLGLVMLFTFFMLGRGIGASSALARLGVFIENIFFPDYVLSNPAWGRYVSGGKSPLLNFMTFEVLGVIIGGFIAGRQGRRNKIEILKGPNISNKKRLIFALLGGMFMGLGARVARGCTSGLALTGGATMALSGWIFMLSIFAVGFALAYFLRRLWL</sequence>
<feature type="transmembrane region" description="Helical" evidence="8">
    <location>
        <begin position="431"/>
        <end position="449"/>
    </location>
</feature>
<keyword evidence="6 8" id="KW-1133">Transmembrane helix</keyword>
<keyword evidence="4" id="KW-0997">Cell inner membrane</keyword>
<feature type="transmembrane region" description="Helical" evidence="8">
    <location>
        <begin position="40"/>
        <end position="65"/>
    </location>
</feature>
<comment type="subcellular location">
    <subcellularLocation>
        <location evidence="1">Cell inner membrane</location>
        <topology evidence="1">Multi-pass membrane protein</topology>
    </subcellularLocation>
</comment>
<name>A0A3B1D1R6_9ZZZZ</name>
<dbReference type="GO" id="GO:0009055">
    <property type="term" value="F:electron transfer activity"/>
    <property type="evidence" value="ECO:0007669"/>
    <property type="project" value="InterPro"/>
</dbReference>
<evidence type="ECO:0000256" key="1">
    <source>
        <dbReference type="ARBA" id="ARBA00004429"/>
    </source>
</evidence>
<accession>A0A3B1D1R6</accession>
<feature type="transmembrane region" description="Helical" evidence="8">
    <location>
        <begin position="331"/>
        <end position="352"/>
    </location>
</feature>
<feature type="transmembrane region" description="Helical" evidence="8">
    <location>
        <begin position="469"/>
        <end position="486"/>
    </location>
</feature>
<feature type="transmembrane region" description="Helical" evidence="8">
    <location>
        <begin position="221"/>
        <end position="243"/>
    </location>
</feature>
<evidence type="ECO:0000256" key="8">
    <source>
        <dbReference type="SAM" id="Phobius"/>
    </source>
</evidence>
<dbReference type="InterPro" id="IPR016174">
    <property type="entry name" value="Di-haem_cyt_TM"/>
</dbReference>
<dbReference type="GO" id="GO:0022904">
    <property type="term" value="P:respiratory electron transport chain"/>
    <property type="evidence" value="ECO:0007669"/>
    <property type="project" value="InterPro"/>
</dbReference>
<keyword evidence="7 8" id="KW-0472">Membrane</keyword>
<evidence type="ECO:0000259" key="9">
    <source>
        <dbReference type="Pfam" id="PF01292"/>
    </source>
</evidence>
<dbReference type="InterPro" id="IPR011577">
    <property type="entry name" value="Cyt_b561_bac/Ni-Hgenase"/>
</dbReference>
<evidence type="ECO:0000256" key="3">
    <source>
        <dbReference type="ARBA" id="ARBA00022475"/>
    </source>
</evidence>
<evidence type="ECO:0000256" key="2">
    <source>
        <dbReference type="ARBA" id="ARBA00022448"/>
    </source>
</evidence>
<dbReference type="SUPFAM" id="SSF81342">
    <property type="entry name" value="Transmembrane di-heme cytochromes"/>
    <property type="match status" value="1"/>
</dbReference>
<dbReference type="AlphaFoldDB" id="A0A3B1D1R6"/>
<feature type="transmembrane region" description="Helical" evidence="8">
    <location>
        <begin position="186"/>
        <end position="209"/>
    </location>
</feature>
<evidence type="ECO:0000256" key="4">
    <source>
        <dbReference type="ARBA" id="ARBA00022519"/>
    </source>
</evidence>
<dbReference type="InterPro" id="IPR007272">
    <property type="entry name" value="Sulf_transp_TsuA/YedE"/>
</dbReference>